<evidence type="ECO:0000256" key="1">
    <source>
        <dbReference type="SAM" id="Phobius"/>
    </source>
</evidence>
<reference evidence="2 3" key="1">
    <citation type="submission" date="2024-12" db="EMBL/GenBank/DDBJ databases">
        <title>The unique morphological basis and parallel evolutionary history of personate flowers in Penstemon.</title>
        <authorList>
            <person name="Depatie T.H."/>
            <person name="Wessinger C.A."/>
        </authorList>
    </citation>
    <scope>NUCLEOTIDE SEQUENCE [LARGE SCALE GENOMIC DNA]</scope>
    <source>
        <strain evidence="2">WTNN_2</strain>
        <tissue evidence="2">Leaf</tissue>
    </source>
</reference>
<evidence type="ECO:0000313" key="3">
    <source>
        <dbReference type="Proteomes" id="UP001634393"/>
    </source>
</evidence>
<proteinExistence type="predicted"/>
<gene>
    <name evidence="2" type="ORF">ACJIZ3_005128</name>
</gene>
<keyword evidence="1" id="KW-0472">Membrane</keyword>
<keyword evidence="1" id="KW-1133">Transmembrane helix</keyword>
<sequence>MQHIVLILKLFRIHVATLYRQRPPMKNLYRRLTATRQHFKRLCSSALFVMNSLYVDMILILNSFVYVNCSLLRNFAGYTSYITNKNTIITST</sequence>
<name>A0ABD3S4C9_9LAMI</name>
<accession>A0ABD3S4C9</accession>
<keyword evidence="1" id="KW-0812">Transmembrane</keyword>
<protein>
    <submittedName>
        <fullName evidence="2">Uncharacterized protein</fullName>
    </submittedName>
</protein>
<dbReference type="AlphaFoldDB" id="A0ABD3S4C9"/>
<organism evidence="2 3">
    <name type="scientific">Penstemon smallii</name>
    <dbReference type="NCBI Taxonomy" id="265156"/>
    <lineage>
        <taxon>Eukaryota</taxon>
        <taxon>Viridiplantae</taxon>
        <taxon>Streptophyta</taxon>
        <taxon>Embryophyta</taxon>
        <taxon>Tracheophyta</taxon>
        <taxon>Spermatophyta</taxon>
        <taxon>Magnoliopsida</taxon>
        <taxon>eudicotyledons</taxon>
        <taxon>Gunneridae</taxon>
        <taxon>Pentapetalae</taxon>
        <taxon>asterids</taxon>
        <taxon>lamiids</taxon>
        <taxon>Lamiales</taxon>
        <taxon>Plantaginaceae</taxon>
        <taxon>Cheloneae</taxon>
        <taxon>Penstemon</taxon>
    </lineage>
</organism>
<evidence type="ECO:0000313" key="2">
    <source>
        <dbReference type="EMBL" id="KAL3819223.1"/>
    </source>
</evidence>
<dbReference type="Proteomes" id="UP001634393">
    <property type="component" value="Unassembled WGS sequence"/>
</dbReference>
<keyword evidence="3" id="KW-1185">Reference proteome</keyword>
<dbReference type="EMBL" id="JBJXBP010000007">
    <property type="protein sequence ID" value="KAL3819223.1"/>
    <property type="molecule type" value="Genomic_DNA"/>
</dbReference>
<feature type="transmembrane region" description="Helical" evidence="1">
    <location>
        <begin position="46"/>
        <end position="67"/>
    </location>
</feature>
<comment type="caution">
    <text evidence="2">The sequence shown here is derived from an EMBL/GenBank/DDBJ whole genome shotgun (WGS) entry which is preliminary data.</text>
</comment>